<feature type="chain" id="PRO_5019147139" description="DUF8202 domain-containing protein" evidence="1">
    <location>
        <begin position="22"/>
        <end position="2510"/>
    </location>
</feature>
<dbReference type="GO" id="GO:0005085">
    <property type="term" value="F:guanyl-nucleotide exchange factor activity"/>
    <property type="evidence" value="ECO:0007669"/>
    <property type="project" value="TreeGrafter"/>
</dbReference>
<evidence type="ECO:0000259" key="2">
    <source>
        <dbReference type="Pfam" id="PF26628"/>
    </source>
</evidence>
<dbReference type="Gene3D" id="2.130.10.30">
    <property type="entry name" value="Regulator of chromosome condensation 1/beta-lactamase-inhibitor protein II"/>
    <property type="match status" value="2"/>
</dbReference>
<dbReference type="InterPro" id="IPR058515">
    <property type="entry name" value="DUF8202"/>
</dbReference>
<dbReference type="SUPFAM" id="SSF50985">
    <property type="entry name" value="RCC1/BLIP-II"/>
    <property type="match status" value="1"/>
</dbReference>
<dbReference type="EMBL" id="CP035532">
    <property type="protein sequence ID" value="QBA20150.1"/>
    <property type="molecule type" value="Genomic_DNA"/>
</dbReference>
<accession>A0A411DIG5</accession>
<feature type="domain" description="DUF8202" evidence="2">
    <location>
        <begin position="893"/>
        <end position="1078"/>
    </location>
</feature>
<proteinExistence type="predicted"/>
<dbReference type="InterPro" id="IPR009091">
    <property type="entry name" value="RCC1/BLIP-II"/>
</dbReference>
<dbReference type="InterPro" id="IPR051553">
    <property type="entry name" value="Ran_GTPase-activating"/>
</dbReference>
<dbReference type="InterPro" id="IPR000408">
    <property type="entry name" value="Reg_chr_condens"/>
</dbReference>
<dbReference type="GO" id="GO:0005737">
    <property type="term" value="C:cytoplasm"/>
    <property type="evidence" value="ECO:0007669"/>
    <property type="project" value="TreeGrafter"/>
</dbReference>
<dbReference type="Gene3D" id="2.60.40.10">
    <property type="entry name" value="Immunoglobulins"/>
    <property type="match status" value="1"/>
</dbReference>
<dbReference type="PANTHER" id="PTHR45982:SF11">
    <property type="entry name" value="E3 UBIQUITIN-PROTEIN LIGASE HERC1 ISOFORM X1-RELATED"/>
    <property type="match status" value="1"/>
</dbReference>
<protein>
    <recommendedName>
        <fullName evidence="2">DUF8202 domain-containing protein</fullName>
    </recommendedName>
</protein>
<dbReference type="Pfam" id="PF26628">
    <property type="entry name" value="DUF8202"/>
    <property type="match status" value="3"/>
</dbReference>
<keyword evidence="1" id="KW-0732">Signal</keyword>
<feature type="signal peptide" evidence="1">
    <location>
        <begin position="1"/>
        <end position="21"/>
    </location>
</feature>
<sequence>MKKQTILFFILLILGNMITRAQNCSVNAGANVTICGTSASLSGSPGGSISGNPTWTLVSKPAGAPDPVIVNPAGYNTNVTGMTSPGSYIFQIAQNCTVGTATSQVTITAPGEVSTFTAGPDITNVNATTGTVTLNGVVPNGYTASWSAYNIYRWERSGIKTSQNSQFSSTTSATTTFSLVNKANHDIDPAYVVTLRITSTNNPNCWYEDTAIVRFIPNPQILPTVSTSRCISNTGNHFITLQNTSPKFSKGYPSSPGSSGNFGTTVTMNVTSQPAGGNIAYANIYDDNIFFTGVNVVGVYKFTLTITNSSGTYTTPELTYTYNGIQPNPVNFLVASRPEQMMIYDSGSSGGEVHCGYVGQSTPITFYYTINPADNPATINTAAVQSGTPPPGGAVVVVNGGAGTATRSATVTPPAGGWSVGTYRFTITRDNAGACLATQSYYIHISDGSRPNVTVPATTVCYPGSGVVTATILLPAVYKGVVNSSYFQDFDGRYRLTLVSKPAGAADPVFEPYASTLFTNTSTTISNLTTQGEYVFKIKADTYNTSVGTFLDKEYACSGTSLEGTFSVFVSAQVGSNAGSAQTLVGTSQTTFNANNPGVAATGAWTLLTKPAGATDPVIATPSAYNTSVTGFNTQGTYTFRWTVTTGTCTSTSDLTVNVMAAAPGGVTAAVWYKADAITSADNALLNQWNDQMGTGYNLFQATAAQQPTFSNQSTLANFNPTVTFISAAHGTLQGGFMAADPGTGNAIINRTQGSIYIAGNMNSLGAAGLAGFDATMDYPGLHTNNTSPYDKLLFYANTANSNYSTLSTNSFAAKNPFVAGSSWLNGAGSTASNLLAKIWLNGSESVYNNRANVAGTETTARIFRLGRDTNWGSHDGQMNEAIVFATPLTASEKARVDSYLSVKWGSTLLGDYVSSGNTVVWNTSATYQNNILGIARDNISTLYQKQSRSENPNQKLIIGIGSTLANTNAGNANTLTDGQFLLAGDNGLRQSLTTPLTFSAGSNGVANYRFESIWKAQNTGNVGTVTVAWPKGVKNLYLVQSPDAVFDGTDTFTPMSSEVTVNGVVYNTANVTLTNGQYFTFAGYMHAPGGVVSSLWYRADKNLVPTGGAVTSWTDYSAGSVIVTPNLASTTSAPAAVDGIGLNLNFNPGVTFVPANALGNSSILNAVSSTNYSIYTSTTPVTGSGYDRVVGLNYSALTGGNKYDSPGIASVYINMRDNTSGSHINAAVAPVTAQYTQLSNTTIVRNSFTDSQFQRALNGAAVISSMVMTPLTTWPDGGIVLGRNANDGGDDNGTGMTMSETIVFDKALTTNEINRVDSYLAIKGGITLDIANTPDYLSSNSVPVWASATNTGYNNNIFGIANDKLSDLNQIQSNSINVGQRLIIGAGNSLANTNASNTNTLADGQFLMTGDNGLLQGLKTPLVYTAGSNGTTNYRFESIWKVQNTGSVGTVTVAWPKGLKNLYLVQSPDAVFDGTDTFTPMITEVTVNGVVYNTANVTLGNGQFFTFAGFGNAPGGVANGLSYWYRADKNTVNTGAGTDVTGWTDVWNGTTAAQLGTNTLPKYVLGASNYFNFNPGINFTVGTQTLGNNTVRTLTSLDFDVFTLTKEGLASGGGNPRLFSVGMDNTTTGSANWDAFGIFPNTTNLERRPYGAGTQFPGVNPAFDAAIPSIMYFKNTNTTSAKGLNGAAMNIAVNYAAVNAQYGGHIFGNTVFSGNGSDNAGFTGHIGETIVYGAGTLTTTERRRVDSYLAIKYGITLGQVNTDHYLDTAGNIVWNGTTNTTYNNNIFGVGRDDIEILEQKVSKSVNAGTILTVATTNDFVNPNQDAARTGFAQDKTYLVLGDNNNTNLALNSITVNGFTGGSRVQRQWLAQPTNAVGTVNFGVDLSSYGAGFGNSAPVKMMVADDAAFTTNVVYVAGTYNATSGKWVHPYNFAAGQNKYITYVTVDETSCTTGCNNNTYLTATDPNTIEYDNIVASEASTIVKQKDGSFYVWGYGVSPNVSTSNSNVVLNLLTPTKIDPATSLPGSGSGFNYTGTPLKATTSGGGSGIDALVLLTTDGLYTWGHTILPISLRSTGDFRFGKQSVNGKADGLPPGVSPTNVKMMVANQGSLTITTCSGAVWNYNTGYYGDNAPVSTANNTRWHRVMTSATQTLDNVVAVRGIWNTKLALTSNGKLYTWGYRTFLNDNNNPVVSNYATEISVPTGVTPKMIGMTEGVGEGESSYYLLATNGKLYAMGYNSERQLGDGTVTQRNNWVEITATATDANSVTHSLGGNIAWISPAEHVNDYPSINILTTDGKQWGWGYNLRQQLGSSSSPYYVDPRYMPGNGTAANQLGLNDKVIAVEDGGYHVINFKESSTSFGFIGIGGYGIMGDGYSGTPHDTDKYLYISPLDLCGATTASALCYKPGILTGTALDTKMGITALNRAGANSDNWPMVRKGGWLALEAKSKGFVPNRVAFDASGNPVGIPAANFVEGMMVYDTTNKCIKMYTLKEGDASMAWHCISTQTCPD</sequence>
<name>A0A411DIG5_CHRID</name>
<dbReference type="PROSITE" id="PS50012">
    <property type="entry name" value="RCC1_3"/>
    <property type="match status" value="1"/>
</dbReference>
<feature type="domain" description="DUF8202" evidence="2">
    <location>
        <begin position="1742"/>
        <end position="1922"/>
    </location>
</feature>
<evidence type="ECO:0000313" key="3">
    <source>
        <dbReference type="EMBL" id="QBA20150.1"/>
    </source>
</evidence>
<feature type="domain" description="DUF8202" evidence="2">
    <location>
        <begin position="1313"/>
        <end position="1502"/>
    </location>
</feature>
<gene>
    <name evidence="3" type="ORF">EU348_02805</name>
</gene>
<dbReference type="PANTHER" id="PTHR45982">
    <property type="entry name" value="REGULATOR OF CHROMOSOME CONDENSATION"/>
    <property type="match status" value="1"/>
</dbReference>
<evidence type="ECO:0000256" key="1">
    <source>
        <dbReference type="SAM" id="SignalP"/>
    </source>
</evidence>
<organism evidence="3">
    <name type="scientific">Chryseobacterium indologenes</name>
    <name type="common">Flavobacterium indologenes</name>
    <dbReference type="NCBI Taxonomy" id="253"/>
    <lineage>
        <taxon>Bacteria</taxon>
        <taxon>Pseudomonadati</taxon>
        <taxon>Bacteroidota</taxon>
        <taxon>Flavobacteriia</taxon>
        <taxon>Flavobacteriales</taxon>
        <taxon>Weeksellaceae</taxon>
        <taxon>Chryseobacterium group</taxon>
        <taxon>Chryseobacterium</taxon>
    </lineage>
</organism>
<dbReference type="InterPro" id="IPR013783">
    <property type="entry name" value="Ig-like_fold"/>
</dbReference>
<reference evidence="3" key="1">
    <citation type="submission" date="2019-01" db="EMBL/GenBank/DDBJ databases">
        <title>Whole Genome Sequencing for Putative Detection of Antimicrobial Resistance and Potential Virulence Factors in Chryseobacterium indologenes isolated from Nile Tilapia in Tanzania.</title>
        <authorList>
            <person name="Mwega E."/>
            <person name="Mutoloki S."/>
            <person name="Mugimba K."/>
            <person name="Colquhoun D."/>
            <person name="Mdegela R."/>
            <person name="Evensen O."/>
            <person name="Wasteson Y."/>
        </authorList>
    </citation>
    <scope>NUCLEOTIDE SEQUENCE [LARGE SCALE GENOMIC DNA]</scope>
    <source>
        <strain evidence="3">StR 01</strain>
    </source>
</reference>